<evidence type="ECO:0000313" key="2">
    <source>
        <dbReference type="Proteomes" id="UP001060085"/>
    </source>
</evidence>
<accession>A0ACC0B834</accession>
<sequence>MLRSFQYFLSTEKPVSERTNKTSVTSRREKVPLKGLENIKLLASLDILNPRPQEGLKKIFSSKFKQPKSTSQHITKNRSQFSSLGKREAKGLLTIFQDLVTRTMARRMEGNH</sequence>
<reference evidence="2" key="1">
    <citation type="journal article" date="2023" name="Nat. Plants">
        <title>Single-cell RNA sequencing provides a high-resolution roadmap for understanding the multicellular compartmentation of specialized metabolism.</title>
        <authorList>
            <person name="Sun S."/>
            <person name="Shen X."/>
            <person name="Li Y."/>
            <person name="Li Y."/>
            <person name="Wang S."/>
            <person name="Li R."/>
            <person name="Zhang H."/>
            <person name="Shen G."/>
            <person name="Guo B."/>
            <person name="Wei J."/>
            <person name="Xu J."/>
            <person name="St-Pierre B."/>
            <person name="Chen S."/>
            <person name="Sun C."/>
        </authorList>
    </citation>
    <scope>NUCLEOTIDE SEQUENCE [LARGE SCALE GENOMIC DNA]</scope>
</reference>
<protein>
    <submittedName>
        <fullName evidence="1">Uncharacterized protein</fullName>
    </submittedName>
</protein>
<proteinExistence type="predicted"/>
<organism evidence="1 2">
    <name type="scientific">Catharanthus roseus</name>
    <name type="common">Madagascar periwinkle</name>
    <name type="synonym">Vinca rosea</name>
    <dbReference type="NCBI Taxonomy" id="4058"/>
    <lineage>
        <taxon>Eukaryota</taxon>
        <taxon>Viridiplantae</taxon>
        <taxon>Streptophyta</taxon>
        <taxon>Embryophyta</taxon>
        <taxon>Tracheophyta</taxon>
        <taxon>Spermatophyta</taxon>
        <taxon>Magnoliopsida</taxon>
        <taxon>eudicotyledons</taxon>
        <taxon>Gunneridae</taxon>
        <taxon>Pentapetalae</taxon>
        <taxon>asterids</taxon>
        <taxon>lamiids</taxon>
        <taxon>Gentianales</taxon>
        <taxon>Apocynaceae</taxon>
        <taxon>Rauvolfioideae</taxon>
        <taxon>Vinceae</taxon>
        <taxon>Catharanthinae</taxon>
        <taxon>Catharanthus</taxon>
    </lineage>
</organism>
<name>A0ACC0B834_CATRO</name>
<keyword evidence="2" id="KW-1185">Reference proteome</keyword>
<gene>
    <name evidence="1" type="ORF">M9H77_18563</name>
</gene>
<dbReference type="Proteomes" id="UP001060085">
    <property type="component" value="Linkage Group LG04"/>
</dbReference>
<comment type="caution">
    <text evidence="1">The sequence shown here is derived from an EMBL/GenBank/DDBJ whole genome shotgun (WGS) entry which is preliminary data.</text>
</comment>
<dbReference type="EMBL" id="CM044704">
    <property type="protein sequence ID" value="KAI5668710.1"/>
    <property type="molecule type" value="Genomic_DNA"/>
</dbReference>
<evidence type="ECO:0000313" key="1">
    <source>
        <dbReference type="EMBL" id="KAI5668710.1"/>
    </source>
</evidence>